<evidence type="ECO:0000256" key="9">
    <source>
        <dbReference type="ARBA" id="ARBA00032230"/>
    </source>
</evidence>
<comment type="similarity">
    <text evidence="3 10">Belongs to the glycosyl hydrolase 2 family.</text>
</comment>
<dbReference type="PANTHER" id="PTHR46323:SF2">
    <property type="entry name" value="BETA-GALACTOSIDASE"/>
    <property type="match status" value="1"/>
</dbReference>
<dbReference type="SUPFAM" id="SSF51445">
    <property type="entry name" value="(Trans)glycosidases"/>
    <property type="match status" value="1"/>
</dbReference>
<dbReference type="InterPro" id="IPR050347">
    <property type="entry name" value="Bact_Beta-galactosidase"/>
</dbReference>
<evidence type="ECO:0000256" key="5">
    <source>
        <dbReference type="ARBA" id="ARBA00012756"/>
    </source>
</evidence>
<evidence type="ECO:0000256" key="7">
    <source>
        <dbReference type="ARBA" id="ARBA00022837"/>
    </source>
</evidence>
<dbReference type="Pfam" id="PF02929">
    <property type="entry name" value="Bgal_small_N"/>
    <property type="match status" value="1"/>
</dbReference>
<dbReference type="AlphaFoldDB" id="I9JBS2"/>
<dbReference type="Proteomes" id="UP000003566">
    <property type="component" value="Unassembled WGS sequence"/>
</dbReference>
<accession>I9JBS2</accession>
<evidence type="ECO:0000259" key="12">
    <source>
        <dbReference type="SMART" id="SM01038"/>
    </source>
</evidence>
<dbReference type="InterPro" id="IPR006101">
    <property type="entry name" value="Glyco_hydro_2"/>
</dbReference>
<dbReference type="Pfam" id="PF02837">
    <property type="entry name" value="Glyco_hydro_2_N"/>
    <property type="match status" value="1"/>
</dbReference>
<feature type="signal peptide" evidence="11">
    <location>
        <begin position="1"/>
        <end position="19"/>
    </location>
</feature>
<feature type="chain" id="PRO_5003721872" description="Beta-galactosidase" evidence="11">
    <location>
        <begin position="20"/>
        <end position="1036"/>
    </location>
</feature>
<dbReference type="InterPro" id="IPR032312">
    <property type="entry name" value="LacZ_4"/>
</dbReference>
<comment type="catalytic activity">
    <reaction evidence="1 10">
        <text>Hydrolysis of terminal non-reducing beta-D-galactose residues in beta-D-galactosides.</text>
        <dbReference type="EC" id="3.2.1.23"/>
    </reaction>
</comment>
<dbReference type="SMART" id="SM01038">
    <property type="entry name" value="Bgal_small_N"/>
    <property type="match status" value="1"/>
</dbReference>
<evidence type="ECO:0000256" key="10">
    <source>
        <dbReference type="RuleBase" id="RU361154"/>
    </source>
</evidence>
<dbReference type="GO" id="GO:0004565">
    <property type="term" value="F:beta-galactosidase activity"/>
    <property type="evidence" value="ECO:0007669"/>
    <property type="project" value="UniProtKB-EC"/>
</dbReference>
<evidence type="ECO:0000256" key="3">
    <source>
        <dbReference type="ARBA" id="ARBA00007401"/>
    </source>
</evidence>
<reference evidence="13 14" key="1">
    <citation type="submission" date="2012-02" db="EMBL/GenBank/DDBJ databases">
        <title>The Genome Sequence of Bacteroides xylanisolvens CL03T12C04.</title>
        <authorList>
            <consortium name="The Broad Institute Genome Sequencing Platform"/>
            <person name="Earl A."/>
            <person name="Ward D."/>
            <person name="Feldgarden M."/>
            <person name="Gevers D."/>
            <person name="Zitomersky N.L."/>
            <person name="Coyne M.J."/>
            <person name="Comstock L.E."/>
            <person name="Young S.K."/>
            <person name="Zeng Q."/>
            <person name="Gargeya S."/>
            <person name="Fitzgerald M."/>
            <person name="Haas B."/>
            <person name="Abouelleil A."/>
            <person name="Alvarado L."/>
            <person name="Arachchi H.M."/>
            <person name="Berlin A."/>
            <person name="Chapman S.B."/>
            <person name="Gearin G."/>
            <person name="Goldberg J."/>
            <person name="Griggs A."/>
            <person name="Gujja S."/>
            <person name="Hansen M."/>
            <person name="Heiman D."/>
            <person name="Howarth C."/>
            <person name="Larimer J."/>
            <person name="Lui A."/>
            <person name="MacDonald P.J.P."/>
            <person name="McCowen C."/>
            <person name="Montmayeur A."/>
            <person name="Murphy C."/>
            <person name="Neiman D."/>
            <person name="Pearson M."/>
            <person name="Priest M."/>
            <person name="Roberts A."/>
            <person name="Saif S."/>
            <person name="Shea T."/>
            <person name="Sisk P."/>
            <person name="Stolte C."/>
            <person name="Sykes S."/>
            <person name="Wortman J."/>
            <person name="Nusbaum C."/>
            <person name="Birren B."/>
        </authorList>
    </citation>
    <scope>NUCLEOTIDE SEQUENCE [LARGE SCALE GENOMIC DNA]</scope>
    <source>
        <strain evidence="13 14">CL03T12C04</strain>
    </source>
</reference>
<dbReference type="PROSITE" id="PS00719">
    <property type="entry name" value="GLYCOSYL_HYDROL_F2_1"/>
    <property type="match status" value="1"/>
</dbReference>
<feature type="domain" description="Beta galactosidase small chain/" evidence="12">
    <location>
        <begin position="752"/>
        <end position="1027"/>
    </location>
</feature>
<keyword evidence="11" id="KW-0732">Signal</keyword>
<keyword evidence="6 10" id="KW-0378">Hydrolase</keyword>
<dbReference type="InterPro" id="IPR008979">
    <property type="entry name" value="Galactose-bd-like_sf"/>
</dbReference>
<dbReference type="GO" id="GO:0030246">
    <property type="term" value="F:carbohydrate binding"/>
    <property type="evidence" value="ECO:0007669"/>
    <property type="project" value="InterPro"/>
</dbReference>
<dbReference type="PATRIC" id="fig|997892.3.peg.4600"/>
<evidence type="ECO:0000256" key="8">
    <source>
        <dbReference type="ARBA" id="ARBA00023295"/>
    </source>
</evidence>
<dbReference type="Gene3D" id="2.60.120.260">
    <property type="entry name" value="Galactose-binding domain-like"/>
    <property type="match status" value="1"/>
</dbReference>
<dbReference type="InterPro" id="IPR023230">
    <property type="entry name" value="Glyco_hydro_2_CS"/>
</dbReference>
<keyword evidence="8 10" id="KW-0326">Glycosidase</keyword>
<name>I9JBS2_9BACE</name>
<dbReference type="InterPro" id="IPR014718">
    <property type="entry name" value="GH-type_carb-bd"/>
</dbReference>
<dbReference type="EC" id="3.2.1.23" evidence="5 10"/>
<evidence type="ECO:0000313" key="13">
    <source>
        <dbReference type="EMBL" id="EIY84064.1"/>
    </source>
</evidence>
<dbReference type="SUPFAM" id="SSF74650">
    <property type="entry name" value="Galactose mutarotase-like"/>
    <property type="match status" value="1"/>
</dbReference>
<evidence type="ECO:0000256" key="6">
    <source>
        <dbReference type="ARBA" id="ARBA00022801"/>
    </source>
</evidence>
<evidence type="ECO:0000256" key="2">
    <source>
        <dbReference type="ARBA" id="ARBA00001913"/>
    </source>
</evidence>
<sequence length="1036" mass="118928">MKKHFITGLFAVLAMTANAQSFKEWQDPEINAVNRAPMHANYFAYESTEAAIKGIKEKSSNFMTLNGTWKFNWVPNADARPTDFWQPEFNDKGWNAMPVPGVWELNGFGDPIYVNVGYAWREQFRNNPPQVPTVNNHVGSYRREITVPAHWKGKEIIAHFGSVTSNMYLWVNGKYVGYSEDSKMEAEFNLTPYLKPGQKNLIAFQVFRWCDGTYLEDQDFFRYSGVGRDCYLYARSKKQIADIRITPDLDAQYQNGSLAINLTTKGRGEVELELFDANNQPVVTKSLNASGNISTTMEVASPNKWTAETPYLYTLRATLKEGNKVLEVIPVKVGFRKVELKNAQILVNGQPILIKGANRHEMDPDGGYVVSRERMIQDIQMMKMFNLNAVRTCHYPDNNLWYELCDQYGLYVVAEANIESHGMGYGKNTLAKREDYKKAHLERNQRNVQRCFNHPSVIIWSLGNEAGYGPNFEAAYDWVKAEDPSRAVQYEQAGTKGKTDIYCPMYAGYQWCENYSKDNKYQKPLIQCEYAHAMGNSQGGFKEYWDLVRKYPKFQGGFIWDFVDQSVRWAGKNGKMIYAYGGDFNRFDASDINFCNNGLISPDRVPNPHAYEVRHFYQNIWTTPANLKNGEINIFNEYFFRDLSAYYLEWEMLKDGKSVRCGRIDNLNVQPQQTAKVKLNLGETDTEAEWLLNISYKLKNNEDLLPAGYTVAKEQLTLNPYKAPSMQLGNCELSNTETVAPEVQDNDRHYLIIGNDAFRIEFSRSNGYLTKYQIKGLDMIKEGAILKPNFWRAPTDNDFGAHIHRKYVAWKNPEIRLKSLKQRTENKQVIVETAYEMPGVSAKLNLTYVINNEGAIKVTQKMATDKKVKVSNMFRFGMQMQMPRSFETIEYYGRGPIENYIDRNHCTNLGIYRQSVTAQFYSYIRPQENGTKTDIRWWRIINKAGNGIEVVAASPFSASALHYTIESLDEGWSKQQGHSPEVEEADLTNLCIDKIQAGLGCVNSWGSIALPEYQVPYQDYEFTFILSPIQHCIDIQ</sequence>
<dbReference type="GO" id="GO:0005990">
    <property type="term" value="P:lactose catabolic process"/>
    <property type="evidence" value="ECO:0007669"/>
    <property type="project" value="TreeGrafter"/>
</dbReference>
<dbReference type="HOGENOM" id="CLU_002346_0_2_10"/>
<dbReference type="InterPro" id="IPR011013">
    <property type="entry name" value="Gal_mutarotase_sf_dom"/>
</dbReference>
<keyword evidence="7" id="KW-0106">Calcium</keyword>
<evidence type="ECO:0000256" key="4">
    <source>
        <dbReference type="ARBA" id="ARBA00011245"/>
    </source>
</evidence>
<dbReference type="InterPro" id="IPR006102">
    <property type="entry name" value="Ig-like_GH2"/>
</dbReference>
<dbReference type="RefSeq" id="WP_008026321.1">
    <property type="nucleotide sequence ID" value="NZ_JAGHEF010000003.1"/>
</dbReference>
<dbReference type="InterPro" id="IPR006104">
    <property type="entry name" value="Glyco_hydro_2_N"/>
</dbReference>
<evidence type="ECO:0000256" key="1">
    <source>
        <dbReference type="ARBA" id="ARBA00001412"/>
    </source>
</evidence>
<organism evidence="13 14">
    <name type="scientific">Bacteroides xylanisolvens CL03T12C04</name>
    <dbReference type="NCBI Taxonomy" id="997892"/>
    <lineage>
        <taxon>Bacteria</taxon>
        <taxon>Pseudomonadati</taxon>
        <taxon>Bacteroidota</taxon>
        <taxon>Bacteroidia</taxon>
        <taxon>Bacteroidales</taxon>
        <taxon>Bacteroidaceae</taxon>
        <taxon>Bacteroides</taxon>
    </lineage>
</organism>
<dbReference type="PANTHER" id="PTHR46323">
    <property type="entry name" value="BETA-GALACTOSIDASE"/>
    <property type="match status" value="1"/>
</dbReference>
<dbReference type="InterPro" id="IPR006103">
    <property type="entry name" value="Glyco_hydro_2_cat"/>
</dbReference>
<proteinExistence type="inferred from homology"/>
<dbReference type="FunFam" id="3.20.20.80:FF:000121">
    <property type="entry name" value="Beta-galactosidase"/>
    <property type="match status" value="1"/>
</dbReference>
<dbReference type="InterPro" id="IPR017853">
    <property type="entry name" value="GH"/>
</dbReference>
<evidence type="ECO:0000256" key="11">
    <source>
        <dbReference type="SAM" id="SignalP"/>
    </source>
</evidence>
<dbReference type="EMBL" id="AGXE01000032">
    <property type="protein sequence ID" value="EIY84064.1"/>
    <property type="molecule type" value="Genomic_DNA"/>
</dbReference>
<dbReference type="Pfam" id="PF16353">
    <property type="entry name" value="LacZ_4"/>
    <property type="match status" value="1"/>
</dbReference>
<dbReference type="Pfam" id="PF00703">
    <property type="entry name" value="Glyco_hydro_2"/>
    <property type="match status" value="1"/>
</dbReference>
<dbReference type="InterPro" id="IPR036156">
    <property type="entry name" value="Beta-gal/glucu_dom_sf"/>
</dbReference>
<comment type="subunit">
    <text evidence="4">Monomer.</text>
</comment>
<dbReference type="SUPFAM" id="SSF49785">
    <property type="entry name" value="Galactose-binding domain-like"/>
    <property type="match status" value="1"/>
</dbReference>
<dbReference type="Pfam" id="PF02836">
    <property type="entry name" value="Glyco_hydro_2_C"/>
    <property type="match status" value="1"/>
</dbReference>
<dbReference type="SUPFAM" id="SSF49303">
    <property type="entry name" value="beta-Galactosidase/glucuronidase domain"/>
    <property type="match status" value="2"/>
</dbReference>
<evidence type="ECO:0000313" key="14">
    <source>
        <dbReference type="Proteomes" id="UP000003566"/>
    </source>
</evidence>
<gene>
    <name evidence="13" type="ORF">HMPREF1074_04495</name>
</gene>
<dbReference type="PRINTS" id="PR00132">
    <property type="entry name" value="GLHYDRLASE2"/>
</dbReference>
<dbReference type="Gene3D" id="2.70.98.10">
    <property type="match status" value="1"/>
</dbReference>
<comment type="caution">
    <text evidence="13">The sequence shown here is derived from an EMBL/GenBank/DDBJ whole genome shotgun (WGS) entry which is preliminary data.</text>
</comment>
<comment type="cofactor">
    <cofactor evidence="2">
        <name>Ca(2+)</name>
        <dbReference type="ChEBI" id="CHEBI:29108"/>
    </cofactor>
</comment>
<dbReference type="Gene3D" id="3.20.20.80">
    <property type="entry name" value="Glycosidases"/>
    <property type="match status" value="1"/>
</dbReference>
<dbReference type="Gene3D" id="2.60.40.10">
    <property type="entry name" value="Immunoglobulins"/>
    <property type="match status" value="2"/>
</dbReference>
<protein>
    <recommendedName>
        <fullName evidence="5 10">Beta-galactosidase</fullName>
        <ecNumber evidence="5 10">3.2.1.23</ecNumber>
    </recommendedName>
    <alternativeName>
        <fullName evidence="9 10">Lactase</fullName>
    </alternativeName>
</protein>
<dbReference type="InterPro" id="IPR004199">
    <property type="entry name" value="B-gal_small/dom_5"/>
</dbReference>
<dbReference type="GO" id="GO:0009341">
    <property type="term" value="C:beta-galactosidase complex"/>
    <property type="evidence" value="ECO:0007669"/>
    <property type="project" value="InterPro"/>
</dbReference>
<dbReference type="InterPro" id="IPR013783">
    <property type="entry name" value="Ig-like_fold"/>
</dbReference>